<dbReference type="Proteomes" id="UP000276133">
    <property type="component" value="Unassembled WGS sequence"/>
</dbReference>
<name>A0A3M7Q4B0_BRAPC</name>
<protein>
    <submittedName>
        <fullName evidence="1">Uncharacterized protein</fullName>
    </submittedName>
</protein>
<accession>A0A3M7Q4B0</accession>
<gene>
    <name evidence="1" type="ORF">BpHYR1_042550</name>
</gene>
<comment type="caution">
    <text evidence="1">The sequence shown here is derived from an EMBL/GenBank/DDBJ whole genome shotgun (WGS) entry which is preliminary data.</text>
</comment>
<feature type="non-terminal residue" evidence="1">
    <location>
        <position position="66"/>
    </location>
</feature>
<evidence type="ECO:0000313" key="1">
    <source>
        <dbReference type="EMBL" id="RNA06247.1"/>
    </source>
</evidence>
<organism evidence="1 2">
    <name type="scientific">Brachionus plicatilis</name>
    <name type="common">Marine rotifer</name>
    <name type="synonym">Brachionus muelleri</name>
    <dbReference type="NCBI Taxonomy" id="10195"/>
    <lineage>
        <taxon>Eukaryota</taxon>
        <taxon>Metazoa</taxon>
        <taxon>Spiralia</taxon>
        <taxon>Gnathifera</taxon>
        <taxon>Rotifera</taxon>
        <taxon>Eurotatoria</taxon>
        <taxon>Monogononta</taxon>
        <taxon>Pseudotrocha</taxon>
        <taxon>Ploima</taxon>
        <taxon>Brachionidae</taxon>
        <taxon>Brachionus</taxon>
    </lineage>
</organism>
<dbReference type="AlphaFoldDB" id="A0A3M7Q4B0"/>
<dbReference type="EMBL" id="REGN01007454">
    <property type="protein sequence ID" value="RNA06247.1"/>
    <property type="molecule type" value="Genomic_DNA"/>
</dbReference>
<proteinExistence type="predicted"/>
<evidence type="ECO:0000313" key="2">
    <source>
        <dbReference type="Proteomes" id="UP000276133"/>
    </source>
</evidence>
<reference evidence="1 2" key="1">
    <citation type="journal article" date="2018" name="Sci. Rep.">
        <title>Genomic signatures of local adaptation to the degree of environmental predictability in rotifers.</title>
        <authorList>
            <person name="Franch-Gras L."/>
            <person name="Hahn C."/>
            <person name="Garcia-Roger E.M."/>
            <person name="Carmona M.J."/>
            <person name="Serra M."/>
            <person name="Gomez A."/>
        </authorList>
    </citation>
    <scope>NUCLEOTIDE SEQUENCE [LARGE SCALE GENOMIC DNA]</scope>
    <source>
        <strain evidence="1">HYR1</strain>
    </source>
</reference>
<sequence length="66" mass="7705">MIRHKRELKVFISHLAAAEVEISITALYVKWLRQYARYTQMSIGVDQPLSLTLEDPIFFIPLSPKM</sequence>
<keyword evidence="2" id="KW-1185">Reference proteome</keyword>